<feature type="compositionally biased region" description="Polar residues" evidence="1">
    <location>
        <begin position="174"/>
        <end position="189"/>
    </location>
</feature>
<feature type="compositionally biased region" description="Basic and acidic residues" evidence="1">
    <location>
        <begin position="47"/>
        <end position="57"/>
    </location>
</feature>
<dbReference type="AlphaFoldDB" id="A0AAV9RWY9"/>
<reference evidence="2 3" key="1">
    <citation type="submission" date="2021-06" db="EMBL/GenBank/DDBJ databases">
        <authorList>
            <person name="Palmer J.M."/>
        </authorList>
    </citation>
    <scope>NUCLEOTIDE SEQUENCE [LARGE SCALE GENOMIC DNA]</scope>
    <source>
        <strain evidence="2 3">MEX-2019</strain>
        <tissue evidence="2">Muscle</tissue>
    </source>
</reference>
<feature type="compositionally biased region" description="Basic and acidic residues" evidence="1">
    <location>
        <begin position="153"/>
        <end position="165"/>
    </location>
</feature>
<name>A0AAV9RWY9_9TELE</name>
<gene>
    <name evidence="2" type="ORF">CRENBAI_022835</name>
</gene>
<comment type="caution">
    <text evidence="2">The sequence shown here is derived from an EMBL/GenBank/DDBJ whole genome shotgun (WGS) entry which is preliminary data.</text>
</comment>
<protein>
    <submittedName>
        <fullName evidence="2">Uncharacterized protein</fullName>
    </submittedName>
</protein>
<dbReference type="Proteomes" id="UP001311232">
    <property type="component" value="Unassembled WGS sequence"/>
</dbReference>
<feature type="region of interest" description="Disordered" evidence="1">
    <location>
        <begin position="125"/>
        <end position="195"/>
    </location>
</feature>
<accession>A0AAV9RWY9</accession>
<evidence type="ECO:0000313" key="3">
    <source>
        <dbReference type="Proteomes" id="UP001311232"/>
    </source>
</evidence>
<evidence type="ECO:0000256" key="1">
    <source>
        <dbReference type="SAM" id="MobiDB-lite"/>
    </source>
</evidence>
<proteinExistence type="predicted"/>
<feature type="region of interest" description="Disordered" evidence="1">
    <location>
        <begin position="47"/>
        <end position="78"/>
    </location>
</feature>
<feature type="compositionally biased region" description="Basic and acidic residues" evidence="1">
    <location>
        <begin position="1"/>
        <end position="25"/>
    </location>
</feature>
<keyword evidence="3" id="KW-1185">Reference proteome</keyword>
<organism evidence="2 3">
    <name type="scientific">Crenichthys baileyi</name>
    <name type="common">White River springfish</name>
    <dbReference type="NCBI Taxonomy" id="28760"/>
    <lineage>
        <taxon>Eukaryota</taxon>
        <taxon>Metazoa</taxon>
        <taxon>Chordata</taxon>
        <taxon>Craniata</taxon>
        <taxon>Vertebrata</taxon>
        <taxon>Euteleostomi</taxon>
        <taxon>Actinopterygii</taxon>
        <taxon>Neopterygii</taxon>
        <taxon>Teleostei</taxon>
        <taxon>Neoteleostei</taxon>
        <taxon>Acanthomorphata</taxon>
        <taxon>Ovalentaria</taxon>
        <taxon>Atherinomorphae</taxon>
        <taxon>Cyprinodontiformes</taxon>
        <taxon>Goodeidae</taxon>
        <taxon>Crenichthys</taxon>
    </lineage>
</organism>
<evidence type="ECO:0000313" key="2">
    <source>
        <dbReference type="EMBL" id="KAK5613390.1"/>
    </source>
</evidence>
<feature type="region of interest" description="Disordered" evidence="1">
    <location>
        <begin position="1"/>
        <end position="33"/>
    </location>
</feature>
<sequence>MLDMVHQQKVDRFTSDRSNPPHDKAQSQNLPNKERDLHTALFLHKDGHLSQPLRDRGQVGQSESLGSPLYPDASNSTLMDTDGPVTMFGRSELPESRCASQDKNYFIKLTFKNLALNHLKMHEALPADTPGHPEPSVLNPAASGGSLQAAMLLKKERREETESSAEHAPPLPSVSPTGTPVSCGQQRSHASLAVH</sequence>
<dbReference type="EMBL" id="JAHHUM010001219">
    <property type="protein sequence ID" value="KAK5613390.1"/>
    <property type="molecule type" value="Genomic_DNA"/>
</dbReference>